<evidence type="ECO:0000313" key="1">
    <source>
        <dbReference type="EMBL" id="CAB0034120.1"/>
    </source>
</evidence>
<sequence>MAGGKSKPKTNAAAPDEPPAWLLQHEHRLTARFDSSVDRIDSRLDIITQTLKEHGLAIARNESRIAELDDRLSNELKELQRHHTCREQALVDIRDKVARLASAVGTITVASGPTLVSLRCFDNCEVRLSGFPPQLNPCDRSTVERVLVTLEEVELLPHVIRQWNPKRQAPAGEPGPTDAPSSSSDAVACVLRFVSAAARETFLAAAPRFQRLPVSQIFGLPDVGDGRLSAAPILPTERYRLLKKCWSVRKQHRLPNPIVHNMCIFIRRAGSKELTEIDTEAALNAYAATLQQSVSLAATPSTPGQPS</sequence>
<dbReference type="Proteomes" id="UP000479190">
    <property type="component" value="Unassembled WGS sequence"/>
</dbReference>
<dbReference type="EMBL" id="CADCXV010000733">
    <property type="protein sequence ID" value="CAB0034120.1"/>
    <property type="molecule type" value="Genomic_DNA"/>
</dbReference>
<proteinExistence type="predicted"/>
<keyword evidence="2" id="KW-1185">Reference proteome</keyword>
<name>A0A6H5IF55_9HYME</name>
<dbReference type="AlphaFoldDB" id="A0A6H5IF55"/>
<evidence type="ECO:0000313" key="2">
    <source>
        <dbReference type="Proteomes" id="UP000479190"/>
    </source>
</evidence>
<organism evidence="1 2">
    <name type="scientific">Trichogramma brassicae</name>
    <dbReference type="NCBI Taxonomy" id="86971"/>
    <lineage>
        <taxon>Eukaryota</taxon>
        <taxon>Metazoa</taxon>
        <taxon>Ecdysozoa</taxon>
        <taxon>Arthropoda</taxon>
        <taxon>Hexapoda</taxon>
        <taxon>Insecta</taxon>
        <taxon>Pterygota</taxon>
        <taxon>Neoptera</taxon>
        <taxon>Endopterygota</taxon>
        <taxon>Hymenoptera</taxon>
        <taxon>Apocrita</taxon>
        <taxon>Proctotrupomorpha</taxon>
        <taxon>Chalcidoidea</taxon>
        <taxon>Trichogrammatidae</taxon>
        <taxon>Trichogramma</taxon>
    </lineage>
</organism>
<accession>A0A6H5IF55</accession>
<protein>
    <submittedName>
        <fullName evidence="1">Uncharacterized protein</fullName>
    </submittedName>
</protein>
<reference evidence="1 2" key="1">
    <citation type="submission" date="2020-02" db="EMBL/GenBank/DDBJ databases">
        <authorList>
            <person name="Ferguson B K."/>
        </authorList>
    </citation>
    <scope>NUCLEOTIDE SEQUENCE [LARGE SCALE GENOMIC DNA]</scope>
</reference>
<gene>
    <name evidence="1" type="ORF">TBRA_LOCUS6018</name>
</gene>